<keyword evidence="3" id="KW-1185">Reference proteome</keyword>
<gene>
    <name evidence="2" type="ORF">CCOS01_10622</name>
</gene>
<dbReference type="Proteomes" id="UP001240678">
    <property type="component" value="Unassembled WGS sequence"/>
</dbReference>
<accession>A0AAJ0DY11</accession>
<proteinExistence type="predicted"/>
<dbReference type="EMBL" id="MOOE01000011">
    <property type="protein sequence ID" value="KAK1520503.1"/>
    <property type="molecule type" value="Genomic_DNA"/>
</dbReference>
<evidence type="ECO:0000313" key="2">
    <source>
        <dbReference type="EMBL" id="KAK1520503.1"/>
    </source>
</evidence>
<evidence type="ECO:0000256" key="1">
    <source>
        <dbReference type="SAM" id="MobiDB-lite"/>
    </source>
</evidence>
<comment type="caution">
    <text evidence="2">The sequence shown here is derived from an EMBL/GenBank/DDBJ whole genome shotgun (WGS) entry which is preliminary data.</text>
</comment>
<evidence type="ECO:0000313" key="3">
    <source>
        <dbReference type="Proteomes" id="UP001240678"/>
    </source>
</evidence>
<dbReference type="GeneID" id="85342323"/>
<protein>
    <submittedName>
        <fullName evidence="2">Uncharacterized protein</fullName>
    </submittedName>
</protein>
<dbReference type="AlphaFoldDB" id="A0AAJ0DY11"/>
<reference evidence="2 3" key="1">
    <citation type="submission" date="2016-10" db="EMBL/GenBank/DDBJ databases">
        <title>The genome sequence of Colletotrichum fioriniae PJ7.</title>
        <authorList>
            <person name="Baroncelli R."/>
        </authorList>
    </citation>
    <scope>NUCLEOTIDE SEQUENCE [LARGE SCALE GENOMIC DNA]</scope>
    <source>
        <strain evidence="2 3">IMI 309622</strain>
    </source>
</reference>
<dbReference type="RefSeq" id="XP_060310578.1">
    <property type="nucleotide sequence ID" value="XM_060458776.1"/>
</dbReference>
<feature type="region of interest" description="Disordered" evidence="1">
    <location>
        <begin position="144"/>
        <end position="183"/>
    </location>
</feature>
<sequence>MYYLTFDVETASVLAAGCCRKSTLARPRLPRVTGRSQNPNLAKDKVPRIAHHFMPGNIGSQDKVRAPLHCSVTQSPVCFSFCPRHAFMLPSPRPPSLCQRILPRSKVEGSLSNAWNATHAPWPTSISFSKDWIRERHWSLETEGWSDAGPVDRSPSSPPRAPIHHRRPRPSTPSHRGHLPLSPLEQVEPPLCLGIFLISRPNQPLGSTNTPK</sequence>
<name>A0AAJ0DY11_9PEZI</name>
<organism evidence="2 3">
    <name type="scientific">Colletotrichum costaricense</name>
    <dbReference type="NCBI Taxonomy" id="1209916"/>
    <lineage>
        <taxon>Eukaryota</taxon>
        <taxon>Fungi</taxon>
        <taxon>Dikarya</taxon>
        <taxon>Ascomycota</taxon>
        <taxon>Pezizomycotina</taxon>
        <taxon>Sordariomycetes</taxon>
        <taxon>Hypocreomycetidae</taxon>
        <taxon>Glomerellales</taxon>
        <taxon>Glomerellaceae</taxon>
        <taxon>Colletotrichum</taxon>
        <taxon>Colletotrichum acutatum species complex</taxon>
    </lineage>
</organism>